<dbReference type="GO" id="GO:0015940">
    <property type="term" value="P:pantothenate biosynthetic process"/>
    <property type="evidence" value="ECO:0007669"/>
    <property type="project" value="InterPro"/>
</dbReference>
<dbReference type="GO" id="GO:0032259">
    <property type="term" value="P:methylation"/>
    <property type="evidence" value="ECO:0007669"/>
    <property type="project" value="UniProtKB-KW"/>
</dbReference>
<dbReference type="PANTHER" id="PTHR20881:SF0">
    <property type="entry name" value="3-METHYL-2-OXOBUTANOATE HYDROXYMETHYLTRANSFERASE"/>
    <property type="match status" value="1"/>
</dbReference>
<dbReference type="EC" id="2.1.2.11" evidence="3"/>
<comment type="pathway">
    <text evidence="1">Cofactor biosynthesis; (R)-pantothenate biosynthesis; (R)-pantoate from 3-methyl-2-oxobutanoate: step 1/2.</text>
</comment>
<dbReference type="AlphaFoldDB" id="A0A3B0Y0P2"/>
<dbReference type="InterPro" id="IPR015813">
    <property type="entry name" value="Pyrv/PenolPyrv_kinase-like_dom"/>
</dbReference>
<evidence type="ECO:0000256" key="1">
    <source>
        <dbReference type="ARBA" id="ARBA00005033"/>
    </source>
</evidence>
<dbReference type="GO" id="GO:0003864">
    <property type="term" value="F:3-methyl-2-oxobutanoate hydroxymethyltransferase activity"/>
    <property type="evidence" value="ECO:0007669"/>
    <property type="project" value="UniProtKB-EC"/>
</dbReference>
<dbReference type="SUPFAM" id="SSF51621">
    <property type="entry name" value="Phosphoenolpyruvate/pyruvate domain"/>
    <property type="match status" value="1"/>
</dbReference>
<accession>A0A3B0Y0P2</accession>
<dbReference type="PANTHER" id="PTHR20881">
    <property type="entry name" value="3-METHYL-2-OXOBUTANOATE HYDROXYMETHYLTRANSFERASE"/>
    <property type="match status" value="1"/>
</dbReference>
<keyword evidence="5" id="KW-0489">Methyltransferase</keyword>
<dbReference type="NCBIfam" id="TIGR00222">
    <property type="entry name" value="panB"/>
    <property type="match status" value="1"/>
</dbReference>
<evidence type="ECO:0000256" key="4">
    <source>
        <dbReference type="ARBA" id="ARBA00022679"/>
    </source>
</evidence>
<protein>
    <recommendedName>
        <fullName evidence="3">3-methyl-2-oxobutanoate hydroxymethyltransferase</fullName>
        <ecNumber evidence="3">2.1.2.11</ecNumber>
    </recommendedName>
</protein>
<gene>
    <name evidence="5" type="ORF">MNBD_GAMMA12-3311</name>
</gene>
<comment type="similarity">
    <text evidence="2">Belongs to the PanB family.</text>
</comment>
<dbReference type="PIRSF" id="PIRSF000388">
    <property type="entry name" value="Pantoate_hydroxy_MeTrfase"/>
    <property type="match status" value="1"/>
</dbReference>
<dbReference type="NCBIfam" id="NF001452">
    <property type="entry name" value="PRK00311.1"/>
    <property type="match status" value="1"/>
</dbReference>
<dbReference type="HAMAP" id="MF_00156">
    <property type="entry name" value="PanB"/>
    <property type="match status" value="1"/>
</dbReference>
<dbReference type="GO" id="GO:0000287">
    <property type="term" value="F:magnesium ion binding"/>
    <property type="evidence" value="ECO:0007669"/>
    <property type="project" value="TreeGrafter"/>
</dbReference>
<name>A0A3B0Y0P2_9ZZZZ</name>
<dbReference type="GO" id="GO:0008168">
    <property type="term" value="F:methyltransferase activity"/>
    <property type="evidence" value="ECO:0007669"/>
    <property type="project" value="UniProtKB-KW"/>
</dbReference>
<evidence type="ECO:0000313" key="5">
    <source>
        <dbReference type="EMBL" id="VAW73311.1"/>
    </source>
</evidence>
<reference evidence="5" key="1">
    <citation type="submission" date="2018-06" db="EMBL/GenBank/DDBJ databases">
        <authorList>
            <person name="Zhirakovskaya E."/>
        </authorList>
    </citation>
    <scope>NUCLEOTIDE SEQUENCE</scope>
</reference>
<dbReference type="EMBL" id="UOFL01000043">
    <property type="protein sequence ID" value="VAW73311.1"/>
    <property type="molecule type" value="Genomic_DNA"/>
</dbReference>
<dbReference type="CDD" id="cd06557">
    <property type="entry name" value="KPHMT-like"/>
    <property type="match status" value="1"/>
</dbReference>
<dbReference type="GO" id="GO:0005737">
    <property type="term" value="C:cytoplasm"/>
    <property type="evidence" value="ECO:0007669"/>
    <property type="project" value="TreeGrafter"/>
</dbReference>
<sequence length="274" mass="29394">MSGYATNNNRSAVTIPTLHNYKRDSEKFSVLTAYDASFAAVLDTAGVEVILVGDSLGMVIQGHSTTIPVTMNDMLYHTACVSRVCQTSMVMADMPFMSYVNPAMAVDNARRLLQEGGASMVKIEGGEQQVGIVKALTEQGVPVCAHLGLRPQSVYKMGGFKVQGRDPQSAQQMLKDALSLALAGADLLLLECVPASLAKQITKEISIPVIGIGAGRDTDAQVLVLQDVLGITYGKVPRFSQNFMQGCESVQAAIESYVLAVKSRQFPTEKHSFT</sequence>
<organism evidence="5">
    <name type="scientific">hydrothermal vent metagenome</name>
    <dbReference type="NCBI Taxonomy" id="652676"/>
    <lineage>
        <taxon>unclassified sequences</taxon>
        <taxon>metagenomes</taxon>
        <taxon>ecological metagenomes</taxon>
    </lineage>
</organism>
<dbReference type="FunFam" id="3.20.20.60:FF:000003">
    <property type="entry name" value="3-methyl-2-oxobutanoate hydroxymethyltransferase"/>
    <property type="match status" value="1"/>
</dbReference>
<dbReference type="InterPro" id="IPR040442">
    <property type="entry name" value="Pyrv_kinase-like_dom_sf"/>
</dbReference>
<dbReference type="Gene3D" id="3.20.20.60">
    <property type="entry name" value="Phosphoenolpyruvate-binding domains"/>
    <property type="match status" value="1"/>
</dbReference>
<keyword evidence="4 5" id="KW-0808">Transferase</keyword>
<dbReference type="Pfam" id="PF02548">
    <property type="entry name" value="Pantoate_transf"/>
    <property type="match status" value="1"/>
</dbReference>
<evidence type="ECO:0000256" key="2">
    <source>
        <dbReference type="ARBA" id="ARBA00008676"/>
    </source>
</evidence>
<dbReference type="InterPro" id="IPR003700">
    <property type="entry name" value="Pantoate_hydroxy_MeTrfase"/>
</dbReference>
<evidence type="ECO:0000256" key="3">
    <source>
        <dbReference type="ARBA" id="ARBA00012618"/>
    </source>
</evidence>
<proteinExistence type="inferred from homology"/>